<dbReference type="STRING" id="578942.SAMN05216289_12721"/>
<evidence type="ECO:0000256" key="3">
    <source>
        <dbReference type="ARBA" id="ARBA00023180"/>
    </source>
</evidence>
<dbReference type="EMBL" id="FOVF01000027">
    <property type="protein sequence ID" value="SFN51478.1"/>
    <property type="molecule type" value="Genomic_DNA"/>
</dbReference>
<dbReference type="InterPro" id="IPR013519">
    <property type="entry name" value="Int_alpha_beta-p"/>
</dbReference>
<dbReference type="InterPro" id="IPR013517">
    <property type="entry name" value="FG-GAP"/>
</dbReference>
<dbReference type="Proteomes" id="UP000198575">
    <property type="component" value="Unassembled WGS sequence"/>
</dbReference>
<keyword evidence="6" id="KW-1185">Reference proteome</keyword>
<organism evidence="5 6">
    <name type="scientific">Dokdonella immobilis</name>
    <dbReference type="NCBI Taxonomy" id="578942"/>
    <lineage>
        <taxon>Bacteria</taxon>
        <taxon>Pseudomonadati</taxon>
        <taxon>Pseudomonadota</taxon>
        <taxon>Gammaproteobacteria</taxon>
        <taxon>Lysobacterales</taxon>
        <taxon>Rhodanobacteraceae</taxon>
        <taxon>Dokdonella</taxon>
    </lineage>
</organism>
<dbReference type="InterPro" id="IPR011043">
    <property type="entry name" value="Gal_Oxase/kelch_b-propeller"/>
</dbReference>
<keyword evidence="3" id="KW-0325">Glycoprotein</keyword>
<feature type="signal peptide" evidence="4">
    <location>
        <begin position="1"/>
        <end position="22"/>
    </location>
</feature>
<gene>
    <name evidence="5" type="ORF">SAMN05216289_12721</name>
</gene>
<dbReference type="PANTHER" id="PTHR36220:SF1">
    <property type="entry name" value="GAMMA TUBULIN COMPLEX COMPONENT C-TERMINAL DOMAIN-CONTAINING PROTEIN"/>
    <property type="match status" value="1"/>
</dbReference>
<sequence>MRILRHHGPALMLAVLSFHAQAFDVPERIVAPAPEVGTVAPNAFGAAIAASGPWLAIGAPQEDLPGVVDAGVVYLYQWVDGTYLERVRLGAADAASGDGFGSAVAISGDTVVIGAPTDNLNAGSGAGSVYVFERNDANWDQRIKLTQPGAATADLFGSAVAISGDAIVVGSPGDDITGLGADVGSAHLFQRVGGVWTHTARLLASDAGSLVRFGQATAISGNLVVVGSRQADASAGAVYAYSFNSSSAQFEQRLVADDRQPGDEFGSALAMDGNQLLIGARSRDTAQAQDSGAAYVFAWSGTQWLQQARLESPAPQAGERFGYAVALLDGFALVGAPYAQVGGTCCEQGRARLFLGSTSAWRHLRLLSIGDAAPFDTTAFSVALAQTGVFAGAPGSNDPVSGTDATGSAVRFERSLSLFKDGFEPNP</sequence>
<dbReference type="SMART" id="SM00191">
    <property type="entry name" value="Int_alpha"/>
    <property type="match status" value="6"/>
</dbReference>
<keyword evidence="1 4" id="KW-0732">Signal</keyword>
<proteinExistence type="predicted"/>
<dbReference type="Pfam" id="PF14312">
    <property type="entry name" value="FG-GAP_2"/>
    <property type="match status" value="5"/>
</dbReference>
<dbReference type="RefSeq" id="WP_092409575.1">
    <property type="nucleotide sequence ID" value="NZ_FOVF01000027.1"/>
</dbReference>
<feature type="chain" id="PRO_5011762390" evidence="4">
    <location>
        <begin position="23"/>
        <end position="427"/>
    </location>
</feature>
<keyword evidence="2" id="KW-0677">Repeat</keyword>
<dbReference type="Gene3D" id="2.130.10.130">
    <property type="entry name" value="Integrin alpha, N-terminal"/>
    <property type="match status" value="2"/>
</dbReference>
<evidence type="ECO:0000313" key="6">
    <source>
        <dbReference type="Proteomes" id="UP000198575"/>
    </source>
</evidence>
<evidence type="ECO:0000256" key="2">
    <source>
        <dbReference type="ARBA" id="ARBA00022737"/>
    </source>
</evidence>
<dbReference type="AlphaFoldDB" id="A0A1I4ZMR7"/>
<dbReference type="InterPro" id="IPR028994">
    <property type="entry name" value="Integrin_alpha_N"/>
</dbReference>
<dbReference type="OrthoDB" id="5956752at2"/>
<accession>A0A1I4ZMR7</accession>
<protein>
    <submittedName>
        <fullName evidence="5">FG-GAP repeat-containing protein</fullName>
    </submittedName>
</protein>
<evidence type="ECO:0000256" key="1">
    <source>
        <dbReference type="ARBA" id="ARBA00022729"/>
    </source>
</evidence>
<dbReference type="PROSITE" id="PS51470">
    <property type="entry name" value="FG_GAP"/>
    <property type="match status" value="1"/>
</dbReference>
<evidence type="ECO:0000313" key="5">
    <source>
        <dbReference type="EMBL" id="SFN51478.1"/>
    </source>
</evidence>
<dbReference type="SUPFAM" id="SSF50965">
    <property type="entry name" value="Galactose oxidase, central domain"/>
    <property type="match status" value="1"/>
</dbReference>
<dbReference type="PANTHER" id="PTHR36220">
    <property type="entry name" value="UNNAMED PRODUCT"/>
    <property type="match status" value="1"/>
</dbReference>
<reference evidence="5 6" key="1">
    <citation type="submission" date="2016-10" db="EMBL/GenBank/DDBJ databases">
        <authorList>
            <person name="de Groot N.N."/>
        </authorList>
    </citation>
    <scope>NUCLEOTIDE SEQUENCE [LARGE SCALE GENOMIC DNA]</scope>
    <source>
        <strain evidence="5 6">CGMCC 1.7659</strain>
    </source>
</reference>
<name>A0A1I4ZMR7_9GAMM</name>
<evidence type="ECO:0000256" key="4">
    <source>
        <dbReference type="SAM" id="SignalP"/>
    </source>
</evidence>